<dbReference type="Gene3D" id="2.60.120.260">
    <property type="entry name" value="Galactose-binding domain-like"/>
    <property type="match status" value="1"/>
</dbReference>
<protein>
    <submittedName>
        <fullName evidence="4">CHAT domain protein</fullName>
    </submittedName>
</protein>
<dbReference type="Pfam" id="PF12770">
    <property type="entry name" value="CHAT"/>
    <property type="match status" value="1"/>
</dbReference>
<organism evidence="4 5">
    <name type="scientific">Candidatus Venteria ishoeyi</name>
    <dbReference type="NCBI Taxonomy" id="1899563"/>
    <lineage>
        <taxon>Bacteria</taxon>
        <taxon>Pseudomonadati</taxon>
        <taxon>Pseudomonadota</taxon>
        <taxon>Gammaproteobacteria</taxon>
        <taxon>Thiotrichales</taxon>
        <taxon>Thiotrichaceae</taxon>
        <taxon>Venteria</taxon>
    </lineage>
</organism>
<dbReference type="PANTHER" id="PTHR10098">
    <property type="entry name" value="RAPSYN-RELATED"/>
    <property type="match status" value="1"/>
</dbReference>
<sequence>MHIQITKLHLLLLYSLSISCAVTFAAPPDSRLQQADALFNQQQYAKAQDLYLKLYSEWKSQTPRPLHFSELVNNIAACSMVQGKTKLFRKSFSLAKQLKQALPHTKPTKISNNLLQNGDFEDGLLFPWGTGHYEREDGKFDFGLWWNSKNAQAFMKIDTAEFRSGQRALQIGNASPNAPHVFSTLSQRISGLQPNQVYHIEYDAKARDLKPGAISFAVDPGWNKRLPAPPPGTYGWQHFQADINIGHNDLIDFRILSLNSGFFWIDNIHISKAENKKNSIQQAERLYDSGQYQKALDIYQRLQQQTDSKRQQAYLGWQAGRAQMALGDYPAALAAFEAALQHKYLHAHIDLGQWAMQLGDYSRAETHLQAAAKHVAGDQNTLSLVLNQLSRCYLAQDKADLALNSQRRAYHILKHIDNPHGQALALNQLGRIYLAKADFAAAQEPFEHAKKLAQQLDDPLLSQRSLLNLAWLAYLQQQPTQAQQWLNQALPLAKSLQDRVGEIRALRLQSLLLRDSHPAAAILFGKQAVNNLQKLRSDLSVLEQSLQQQFIKDKAKTYEELADLLIQQGRLNEAQQVLAMLKEEEYFDFVRRDTKIQNLWQHLNYNSQEQAWNQSYASINVQLVAIGKKLRMLRKKAHAQTLTATEQQQRQQLSLELEAVLQAFQQWLDAIQDAESLSVDAGEKITLGEDNQRHLQQLQQNLHTLDKAGQGVALLHYLITEQQLHILLTTARQQQVRSVPISAQKLHQLIANLRAALRDPRNRSYRSRGNNLYQQLITPIAPALEQAKVHTLMLSLDGALRYVPLAALYDGKQFLLERYALVNYTEAAKQHITTPPLQQWLLAGLGLTQAIEGFAPLPAVAKELESIIVQNPQDKDGVLNGVIYLNDDFNAGQFQGVLGKDYPVLHIASHFVFSPGTEKDSYLLLGDGRHLDLGEIRQHYAFAGVDLLTLSACQTAVGSIGQGSGREIEGFGALAQKNGAKSVIASLWSVDDRSTGLLMQKLYENHHQGDNKAEALRRAQLGFIQPQTNSTYPVYYRHPYYWAAFILMGNWL</sequence>
<name>A0A1H6FFF0_9GAMM</name>
<gene>
    <name evidence="4" type="ORF">MBHS_04031</name>
</gene>
<reference evidence="4 5" key="1">
    <citation type="submission" date="2016-10" db="EMBL/GenBank/DDBJ databases">
        <authorList>
            <person name="de Groot N.N."/>
        </authorList>
    </citation>
    <scope>NUCLEOTIDE SEQUENCE [LARGE SCALE GENOMIC DNA]</scope>
    <source>
        <strain evidence="4">MBHS1</strain>
    </source>
</reference>
<evidence type="ECO:0000256" key="2">
    <source>
        <dbReference type="SAM" id="SignalP"/>
    </source>
</evidence>
<dbReference type="Proteomes" id="UP000236724">
    <property type="component" value="Unassembled WGS sequence"/>
</dbReference>
<evidence type="ECO:0000313" key="5">
    <source>
        <dbReference type="Proteomes" id="UP000236724"/>
    </source>
</evidence>
<dbReference type="SMART" id="SM00028">
    <property type="entry name" value="TPR"/>
    <property type="match status" value="4"/>
</dbReference>
<dbReference type="PROSITE" id="PS50005">
    <property type="entry name" value="TPR"/>
    <property type="match status" value="1"/>
</dbReference>
<dbReference type="PROSITE" id="PS51257">
    <property type="entry name" value="PROKAR_LIPOPROTEIN"/>
    <property type="match status" value="1"/>
</dbReference>
<feature type="signal peptide" evidence="2">
    <location>
        <begin position="1"/>
        <end position="25"/>
    </location>
</feature>
<dbReference type="RefSeq" id="WP_103921716.1">
    <property type="nucleotide sequence ID" value="NZ_FMSV02000543.1"/>
</dbReference>
<keyword evidence="1" id="KW-0802">TPR repeat</keyword>
<dbReference type="AlphaFoldDB" id="A0A1H6FFF0"/>
<feature type="chain" id="PRO_5014770535" evidence="2">
    <location>
        <begin position="26"/>
        <end position="1052"/>
    </location>
</feature>
<evidence type="ECO:0000259" key="3">
    <source>
        <dbReference type="Pfam" id="PF12770"/>
    </source>
</evidence>
<feature type="domain" description="CHAT" evidence="3">
    <location>
        <begin position="768"/>
        <end position="1050"/>
    </location>
</feature>
<accession>A0A1H6FFF0</accession>
<dbReference type="InterPro" id="IPR008979">
    <property type="entry name" value="Galactose-bd-like_sf"/>
</dbReference>
<dbReference type="Gene3D" id="1.25.40.10">
    <property type="entry name" value="Tetratricopeptide repeat domain"/>
    <property type="match status" value="2"/>
</dbReference>
<dbReference type="InterPro" id="IPR024983">
    <property type="entry name" value="CHAT_dom"/>
</dbReference>
<dbReference type="InterPro" id="IPR011990">
    <property type="entry name" value="TPR-like_helical_dom_sf"/>
</dbReference>
<dbReference type="InterPro" id="IPR019734">
    <property type="entry name" value="TPR_rpt"/>
</dbReference>
<dbReference type="SUPFAM" id="SSF48452">
    <property type="entry name" value="TPR-like"/>
    <property type="match status" value="3"/>
</dbReference>
<dbReference type="SUPFAM" id="SSF49785">
    <property type="entry name" value="Galactose-binding domain-like"/>
    <property type="match status" value="1"/>
</dbReference>
<dbReference type="Pfam" id="PF13424">
    <property type="entry name" value="TPR_12"/>
    <property type="match status" value="1"/>
</dbReference>
<dbReference type="OrthoDB" id="5625954at2"/>
<dbReference type="PANTHER" id="PTHR10098:SF112">
    <property type="entry name" value="SLR0380 PROTEIN"/>
    <property type="match status" value="1"/>
</dbReference>
<keyword evidence="5" id="KW-1185">Reference proteome</keyword>
<proteinExistence type="predicted"/>
<feature type="repeat" description="TPR" evidence="1">
    <location>
        <begin position="423"/>
        <end position="456"/>
    </location>
</feature>
<evidence type="ECO:0000256" key="1">
    <source>
        <dbReference type="PROSITE-ProRule" id="PRU00339"/>
    </source>
</evidence>
<keyword evidence="2" id="KW-0732">Signal</keyword>
<dbReference type="EMBL" id="FMSV02000543">
    <property type="protein sequence ID" value="SEH08141.1"/>
    <property type="molecule type" value="Genomic_DNA"/>
</dbReference>
<evidence type="ECO:0000313" key="4">
    <source>
        <dbReference type="EMBL" id="SEH08141.1"/>
    </source>
</evidence>